<name>A0ABV4ER69_BRAEL</name>
<reference evidence="2 3" key="1">
    <citation type="submission" date="2024-07" db="EMBL/GenBank/DDBJ databases">
        <title>Genomic Encyclopedia of Type Strains, Phase V (KMG-V): Genome sequencing to study the core and pangenomes of soil and plant-associated prokaryotes.</title>
        <authorList>
            <person name="Whitman W."/>
        </authorList>
    </citation>
    <scope>NUCLEOTIDE SEQUENCE [LARGE SCALE GENOMIC DNA]</scope>
    <source>
        <strain evidence="2 3">USDA 415</strain>
    </source>
</reference>
<protein>
    <submittedName>
        <fullName evidence="2">Uncharacterized protein</fullName>
    </submittedName>
</protein>
<evidence type="ECO:0000256" key="1">
    <source>
        <dbReference type="SAM" id="MobiDB-lite"/>
    </source>
</evidence>
<keyword evidence="3" id="KW-1185">Reference proteome</keyword>
<sequence>MDPRAAIAATAVLMDLSDRSQERGIGGCASAQRTPTPSVITGRRDLEHSAHQPHRIGIAMILDEAEAHVRVPAKIAIDFCKMSRSMRSRSFSSRSRAISAAWSAGIGVACVVGRRAAAAGSCRSFSTQRRSTESRRPSSLPTAVIDRPLDAQQPAALYSSVNDRR</sequence>
<evidence type="ECO:0000313" key="2">
    <source>
        <dbReference type="EMBL" id="MEY9313444.1"/>
    </source>
</evidence>
<dbReference type="RefSeq" id="WP_244436103.1">
    <property type="nucleotide sequence ID" value="NZ_CP126031.1"/>
</dbReference>
<organism evidence="2 3">
    <name type="scientific">Bradyrhizobium elkanii</name>
    <dbReference type="NCBI Taxonomy" id="29448"/>
    <lineage>
        <taxon>Bacteria</taxon>
        <taxon>Pseudomonadati</taxon>
        <taxon>Pseudomonadota</taxon>
        <taxon>Alphaproteobacteria</taxon>
        <taxon>Hyphomicrobiales</taxon>
        <taxon>Nitrobacteraceae</taxon>
        <taxon>Bradyrhizobium</taxon>
    </lineage>
</organism>
<comment type="caution">
    <text evidence="2">The sequence shown here is derived from an EMBL/GenBank/DDBJ whole genome shotgun (WGS) entry which is preliminary data.</text>
</comment>
<feature type="region of interest" description="Disordered" evidence="1">
    <location>
        <begin position="124"/>
        <end position="165"/>
    </location>
</feature>
<dbReference type="EMBL" id="JBGBZA010000001">
    <property type="protein sequence ID" value="MEY9313444.1"/>
    <property type="molecule type" value="Genomic_DNA"/>
</dbReference>
<evidence type="ECO:0000313" key="3">
    <source>
        <dbReference type="Proteomes" id="UP001565471"/>
    </source>
</evidence>
<gene>
    <name evidence="2" type="ORF">ABIF29_000243</name>
</gene>
<accession>A0ABV4ER69</accession>
<dbReference type="Proteomes" id="UP001565471">
    <property type="component" value="Unassembled WGS sequence"/>
</dbReference>
<proteinExistence type="predicted"/>